<proteinExistence type="predicted"/>
<comment type="caution">
    <text evidence="1">The sequence shown here is derived from an EMBL/GenBank/DDBJ whole genome shotgun (WGS) entry which is preliminary data.</text>
</comment>
<name>A0ABS7JU05_9SPHN</name>
<evidence type="ECO:0008006" key="3">
    <source>
        <dbReference type="Google" id="ProtNLM"/>
    </source>
</evidence>
<dbReference type="PROSITE" id="PS51257">
    <property type="entry name" value="PROKAR_LIPOPROTEIN"/>
    <property type="match status" value="1"/>
</dbReference>
<dbReference type="Proteomes" id="UP000782554">
    <property type="component" value="Unassembled WGS sequence"/>
</dbReference>
<gene>
    <name evidence="1" type="ORF">K3181_06400</name>
</gene>
<dbReference type="RefSeq" id="WP_221601909.1">
    <property type="nucleotide sequence ID" value="NZ_JAIGNU010000001.1"/>
</dbReference>
<accession>A0ABS7JU05</accession>
<keyword evidence="2" id="KW-1185">Reference proteome</keyword>
<sequence>MNRLLITSLLPLAAVLGGCVSTGYYQAGNKLADLCESNGPDTRIASPTAESQGGMFGNVIVSGDCVSPGDEGYDEAMTIEEYRASIGKKPT</sequence>
<evidence type="ECO:0000313" key="2">
    <source>
        <dbReference type="Proteomes" id="UP000782554"/>
    </source>
</evidence>
<evidence type="ECO:0000313" key="1">
    <source>
        <dbReference type="EMBL" id="MBX7501066.1"/>
    </source>
</evidence>
<reference evidence="1 2" key="1">
    <citation type="submission" date="2021-08" db="EMBL/GenBank/DDBJ databases">
        <title>Comparative Genomics Analysis of the Genus Qipengyuania Reveals Extensive Genetic Diversity and Metabolic Versatility, Including the Description of Fifteen Novel Species.</title>
        <authorList>
            <person name="Liu Y."/>
        </authorList>
    </citation>
    <scope>NUCLEOTIDE SEQUENCE [LARGE SCALE GENOMIC DNA]</scope>
    <source>
        <strain evidence="1 2">YG27</strain>
    </source>
</reference>
<organism evidence="1 2">
    <name type="scientific">Qipengyuania mesophila</name>
    <dbReference type="NCBI Taxonomy" id="2867246"/>
    <lineage>
        <taxon>Bacteria</taxon>
        <taxon>Pseudomonadati</taxon>
        <taxon>Pseudomonadota</taxon>
        <taxon>Alphaproteobacteria</taxon>
        <taxon>Sphingomonadales</taxon>
        <taxon>Erythrobacteraceae</taxon>
        <taxon>Qipengyuania</taxon>
    </lineage>
</organism>
<protein>
    <recommendedName>
        <fullName evidence="3">Lipoprotein</fullName>
    </recommendedName>
</protein>
<dbReference type="EMBL" id="JAIGNU010000001">
    <property type="protein sequence ID" value="MBX7501066.1"/>
    <property type="molecule type" value="Genomic_DNA"/>
</dbReference>